<dbReference type="STRING" id="240176.A8NAT9"/>
<sequence length="380" mass="41766">MTSYDDTLPNFKTPQYGRVRRVPKAITAYTPAENRIIAAPEAKATAIGLNIGSEMNKETSVCDIEVFMDHYLPKVDGNILCTVLDDLEKRGSLVPRDIRATEAQAATPRVATLDTTTLGRVICKALEKAGIKPNEHIIRMFRNNQRKSPTNGSIRGTTDVAVAFEFKSTRVAEMEDHVKVAFQASDAINDDSRRKFVLGITIEDDYVSLWYFSRTHSAKSVSLSMVERADLYVKIMISLFCATDEQLGFDPLVQLVSDDDLTNSSDEIPEDTYYHTRHSVSASRSVGRAGRFSRARQVELVDPVNESGAEDMILNDVLSLVGTPAEAATQELVLADIEGLRKDSEQPLYDAPLMGALSEADSAFLTSLLQGAESGFCLGL</sequence>
<dbReference type="GO" id="GO:0016301">
    <property type="term" value="F:kinase activity"/>
    <property type="evidence" value="ECO:0007669"/>
    <property type="project" value="UniProtKB-KW"/>
</dbReference>
<dbReference type="InterPro" id="IPR040976">
    <property type="entry name" value="Pkinase_fungal"/>
</dbReference>
<protein>
    <submittedName>
        <fullName evidence="2">Other/FunK1 protein kinase</fullName>
    </submittedName>
</protein>
<evidence type="ECO:0000313" key="3">
    <source>
        <dbReference type="Proteomes" id="UP000001861"/>
    </source>
</evidence>
<name>A8NAT9_COPC7</name>
<gene>
    <name evidence="2" type="ORF">CC1G_06992</name>
</gene>
<comment type="caution">
    <text evidence="2">The sequence shown here is derived from an EMBL/GenBank/DDBJ whole genome shotgun (WGS) entry which is preliminary data.</text>
</comment>
<keyword evidence="2" id="KW-0808">Transferase</keyword>
<keyword evidence="3" id="KW-1185">Reference proteome</keyword>
<dbReference type="OrthoDB" id="3260094at2759"/>
<dbReference type="RefSeq" id="XP_001831941.1">
    <property type="nucleotide sequence ID" value="XM_001831889.1"/>
</dbReference>
<evidence type="ECO:0000313" key="2">
    <source>
        <dbReference type="EMBL" id="EAU89840.1"/>
    </source>
</evidence>
<dbReference type="InParanoid" id="A8NAT9"/>
<dbReference type="KEGG" id="cci:CC1G_06992"/>
<feature type="domain" description="Fungal-type protein kinase" evidence="1">
    <location>
        <begin position="141"/>
        <end position="289"/>
    </location>
</feature>
<reference evidence="2 3" key="1">
    <citation type="journal article" date="2010" name="Proc. Natl. Acad. Sci. U.S.A.">
        <title>Insights into evolution of multicellular fungi from the assembled chromosomes of the mushroom Coprinopsis cinerea (Coprinus cinereus).</title>
        <authorList>
            <person name="Stajich J.E."/>
            <person name="Wilke S.K."/>
            <person name="Ahren D."/>
            <person name="Au C.H."/>
            <person name="Birren B.W."/>
            <person name="Borodovsky M."/>
            <person name="Burns C."/>
            <person name="Canback B."/>
            <person name="Casselton L.A."/>
            <person name="Cheng C.K."/>
            <person name="Deng J."/>
            <person name="Dietrich F.S."/>
            <person name="Fargo D.C."/>
            <person name="Farman M.L."/>
            <person name="Gathman A.C."/>
            <person name="Goldberg J."/>
            <person name="Guigo R."/>
            <person name="Hoegger P.J."/>
            <person name="Hooker J.B."/>
            <person name="Huggins A."/>
            <person name="James T.Y."/>
            <person name="Kamada T."/>
            <person name="Kilaru S."/>
            <person name="Kodira C."/>
            <person name="Kues U."/>
            <person name="Kupfer D."/>
            <person name="Kwan H.S."/>
            <person name="Lomsadze A."/>
            <person name="Li W."/>
            <person name="Lilly W.W."/>
            <person name="Ma L.J."/>
            <person name="Mackey A.J."/>
            <person name="Manning G."/>
            <person name="Martin F."/>
            <person name="Muraguchi H."/>
            <person name="Natvig D.O."/>
            <person name="Palmerini H."/>
            <person name="Ramesh M.A."/>
            <person name="Rehmeyer C.J."/>
            <person name="Roe B.A."/>
            <person name="Shenoy N."/>
            <person name="Stanke M."/>
            <person name="Ter-Hovhannisyan V."/>
            <person name="Tunlid A."/>
            <person name="Velagapudi R."/>
            <person name="Vision T.J."/>
            <person name="Zeng Q."/>
            <person name="Zolan M.E."/>
            <person name="Pukkila P.J."/>
        </authorList>
    </citation>
    <scope>NUCLEOTIDE SEQUENCE [LARGE SCALE GENOMIC DNA]</scope>
    <source>
        <strain evidence="3">Okayama-7 / 130 / ATCC MYA-4618 / FGSC 9003</strain>
    </source>
</reference>
<dbReference type="EMBL" id="AACS02000009">
    <property type="protein sequence ID" value="EAU89840.1"/>
    <property type="molecule type" value="Genomic_DNA"/>
</dbReference>
<organism evidence="2 3">
    <name type="scientific">Coprinopsis cinerea (strain Okayama-7 / 130 / ATCC MYA-4618 / FGSC 9003)</name>
    <name type="common">Inky cap fungus</name>
    <name type="synonym">Hormographiella aspergillata</name>
    <dbReference type="NCBI Taxonomy" id="240176"/>
    <lineage>
        <taxon>Eukaryota</taxon>
        <taxon>Fungi</taxon>
        <taxon>Dikarya</taxon>
        <taxon>Basidiomycota</taxon>
        <taxon>Agaricomycotina</taxon>
        <taxon>Agaricomycetes</taxon>
        <taxon>Agaricomycetidae</taxon>
        <taxon>Agaricales</taxon>
        <taxon>Agaricineae</taxon>
        <taxon>Psathyrellaceae</taxon>
        <taxon>Coprinopsis</taxon>
    </lineage>
</organism>
<dbReference type="AlphaFoldDB" id="A8NAT9"/>
<accession>A8NAT9</accession>
<dbReference type="GeneID" id="6008423"/>
<proteinExistence type="predicted"/>
<dbReference type="Proteomes" id="UP000001861">
    <property type="component" value="Unassembled WGS sequence"/>
</dbReference>
<dbReference type="Pfam" id="PF17667">
    <property type="entry name" value="Pkinase_fungal"/>
    <property type="match status" value="1"/>
</dbReference>
<keyword evidence="2" id="KW-0418">Kinase</keyword>
<evidence type="ECO:0000259" key="1">
    <source>
        <dbReference type="Pfam" id="PF17667"/>
    </source>
</evidence>
<dbReference type="VEuPathDB" id="FungiDB:CC1G_06992"/>